<dbReference type="GeneID" id="26646905"/>
<evidence type="ECO:0000313" key="2">
    <source>
        <dbReference type="Proteomes" id="UP000030736"/>
    </source>
</evidence>
<dbReference type="EMBL" id="LN681541">
    <property type="protein sequence ID" value="CEK40825.1"/>
    <property type="molecule type" value="Genomic_DNA"/>
</dbReference>
<dbReference type="Proteomes" id="UP000030736">
    <property type="component" value="Segment"/>
</dbReference>
<reference evidence="1 2" key="1">
    <citation type="submission" date="2014-12" db="EMBL/GenBank/DDBJ databases">
        <title>Whole Genome Sequence and Molecular Characterization of Siphoviridae / Myoviridae Phage Infecting Clostridium difficile.</title>
        <authorList>
            <person name="Monot M."/>
        </authorList>
    </citation>
    <scope>NUCLEOTIDE SEQUENCE [LARGE SCALE GENOMIC DNA]</scope>
</reference>
<dbReference type="KEGG" id="vg:26646905"/>
<keyword evidence="2" id="KW-1185">Reference proteome</keyword>
<sequence length="42" mass="5171">MNKRIICNWCGKLFYISKQSKKIYCCKRCERKANRSNREQQN</sequence>
<dbReference type="RefSeq" id="YP_009206189.1">
    <property type="nucleotide sequence ID" value="NC_028883.1"/>
</dbReference>
<name>A0A0A8WFY7_9CAUD</name>
<gene>
    <name evidence="1" type="ORF">PHIMMP01_29069</name>
</gene>
<accession>A0A0A8WFY7</accession>
<organism evidence="1 2">
    <name type="scientific">Clostridium phage phiMMP01</name>
    <dbReference type="NCBI Taxonomy" id="1582156"/>
    <lineage>
        <taxon>Viruses</taxon>
        <taxon>Duplodnaviria</taxon>
        <taxon>Heunggongvirae</taxon>
        <taxon>Uroviricota</taxon>
        <taxon>Caudoviricetes</taxon>
        <taxon>Yongloolinvirus</taxon>
        <taxon>Yongloolinvirus MMP01</taxon>
    </lineage>
</organism>
<proteinExistence type="predicted"/>
<evidence type="ECO:0000313" key="1">
    <source>
        <dbReference type="EMBL" id="CEK40825.1"/>
    </source>
</evidence>
<protein>
    <submittedName>
        <fullName evidence="1">Uncharacterized protein</fullName>
    </submittedName>
</protein>